<dbReference type="EMBL" id="CM041543">
    <property type="protein sequence ID" value="KAI3364050.1"/>
    <property type="molecule type" value="Genomic_DNA"/>
</dbReference>
<feature type="non-terminal residue" evidence="1">
    <location>
        <position position="1"/>
    </location>
</feature>
<accession>A0ACB8W8S0</accession>
<sequence>LFFNFHAFFSPQLLCTLVADISARVLTTTSPADQPLLSPRHYQHTDPDSGTQLVCDKCPAGTYVSVHCSLTAVRECSPCPGGTFTRGENGVQQCHRCQAPCPAGFVEKTPCTATQDRVCTCPPKSFLSGDGGMECKPHSLCPQGTRVKKRGSETEDVVCKPCTKGTFSDVESSAMKCRTHTDCKAQGLVLLTPGTKDSDNECGPPSTGPSSSLSSSVSTITLLGPAQAVLIQELMTSSSSPSSSLTGPVNKGTYSQSAAIQLRENLAGEDHHVEGLLLSQPGIPTPPNHDPPRTPPQLMAREQQRGQPNSDPVPGPNKRAMEGLEGAEVVKVGTGISKVAGQGSSGGGGGVSSYYRPTRRGSPRPSTHNHFDINEHLPWMIVLLLLLVLVVIVVCSVKRSSRVLKKGPMQDPSSIMEKAIQKKPSAPPTQVKEKWIYYSNGQGVDILKLVAAQVGTQWIDIYQSLANATEREVAAFSNGYSSDHERAYAALQHWTIRDSDANLAKLINALHRQRRIDVVEKIRCVMEDNPQFDINQLMTSVNVSQSLSPIHKPLESPSSIGSGSNSGGGSGGSIGGASGVGVEQSPVDRTKGFFPDESEPLLRCDSTSSKDSALSRNGSFITKEKKDTVLRQVRLDPCDLQPIFDDMLHILNPEELHVIEEIPAAEDKLDRLFEIAGVKSQEASQTLLDSVYSHLPDLL</sequence>
<evidence type="ECO:0000313" key="2">
    <source>
        <dbReference type="Proteomes" id="UP000831701"/>
    </source>
</evidence>
<keyword evidence="2" id="KW-1185">Reference proteome</keyword>
<proteinExistence type="predicted"/>
<name>A0ACB8W8S0_9TELE</name>
<organism evidence="1 2">
    <name type="scientific">Scortum barcoo</name>
    <name type="common">barcoo grunter</name>
    <dbReference type="NCBI Taxonomy" id="214431"/>
    <lineage>
        <taxon>Eukaryota</taxon>
        <taxon>Metazoa</taxon>
        <taxon>Chordata</taxon>
        <taxon>Craniata</taxon>
        <taxon>Vertebrata</taxon>
        <taxon>Euteleostomi</taxon>
        <taxon>Actinopterygii</taxon>
        <taxon>Neopterygii</taxon>
        <taxon>Teleostei</taxon>
        <taxon>Neoteleostei</taxon>
        <taxon>Acanthomorphata</taxon>
        <taxon>Eupercaria</taxon>
        <taxon>Centrarchiformes</taxon>
        <taxon>Terapontoidei</taxon>
        <taxon>Terapontidae</taxon>
        <taxon>Scortum</taxon>
    </lineage>
</organism>
<dbReference type="Proteomes" id="UP000831701">
    <property type="component" value="Chromosome 13"/>
</dbReference>
<gene>
    <name evidence="1" type="ORF">L3Q82_010880</name>
</gene>
<reference evidence="1" key="1">
    <citation type="submission" date="2022-04" db="EMBL/GenBank/DDBJ databases">
        <title>Jade perch genome.</title>
        <authorList>
            <person name="Chao B."/>
        </authorList>
    </citation>
    <scope>NUCLEOTIDE SEQUENCE</scope>
    <source>
        <strain evidence="1">CB-2022</strain>
    </source>
</reference>
<evidence type="ECO:0000313" key="1">
    <source>
        <dbReference type="EMBL" id="KAI3364050.1"/>
    </source>
</evidence>
<protein>
    <submittedName>
        <fullName evidence="1">Uncharacterized protein</fullName>
    </submittedName>
</protein>
<comment type="caution">
    <text evidence="1">The sequence shown here is derived from an EMBL/GenBank/DDBJ whole genome shotgun (WGS) entry which is preliminary data.</text>
</comment>